<keyword evidence="2" id="KW-1185">Reference proteome</keyword>
<sequence>MFAPYKLNALIVNQNNIVRICLNKYTLLGSTCDNYKKLVNYTKKSFGQTFVDYLGPTLFNSMPFEFKKKCSEGKL</sequence>
<comment type="caution">
    <text evidence="1">The sequence shown here is derived from an EMBL/GenBank/DDBJ whole genome shotgun (WGS) entry which is preliminary data.</text>
</comment>
<gene>
    <name evidence="1" type="ORF">FWK35_00010278</name>
</gene>
<dbReference type="Proteomes" id="UP000478052">
    <property type="component" value="Unassembled WGS sequence"/>
</dbReference>
<name>A0A6G0Z0A5_APHCR</name>
<dbReference type="EMBL" id="VUJU01001774">
    <property type="protein sequence ID" value="KAF0763894.1"/>
    <property type="molecule type" value="Genomic_DNA"/>
</dbReference>
<organism evidence="1 2">
    <name type="scientific">Aphis craccivora</name>
    <name type="common">Cowpea aphid</name>
    <dbReference type="NCBI Taxonomy" id="307492"/>
    <lineage>
        <taxon>Eukaryota</taxon>
        <taxon>Metazoa</taxon>
        <taxon>Ecdysozoa</taxon>
        <taxon>Arthropoda</taxon>
        <taxon>Hexapoda</taxon>
        <taxon>Insecta</taxon>
        <taxon>Pterygota</taxon>
        <taxon>Neoptera</taxon>
        <taxon>Paraneoptera</taxon>
        <taxon>Hemiptera</taxon>
        <taxon>Sternorrhyncha</taxon>
        <taxon>Aphidomorpha</taxon>
        <taxon>Aphidoidea</taxon>
        <taxon>Aphididae</taxon>
        <taxon>Aphidini</taxon>
        <taxon>Aphis</taxon>
        <taxon>Aphis</taxon>
    </lineage>
</organism>
<evidence type="ECO:0000313" key="2">
    <source>
        <dbReference type="Proteomes" id="UP000478052"/>
    </source>
</evidence>
<proteinExistence type="predicted"/>
<reference evidence="1 2" key="1">
    <citation type="submission" date="2019-08" db="EMBL/GenBank/DDBJ databases">
        <title>Whole genome of Aphis craccivora.</title>
        <authorList>
            <person name="Voronova N.V."/>
            <person name="Shulinski R.S."/>
            <person name="Bandarenka Y.V."/>
            <person name="Zhorov D.G."/>
            <person name="Warner D."/>
        </authorList>
    </citation>
    <scope>NUCLEOTIDE SEQUENCE [LARGE SCALE GENOMIC DNA]</scope>
    <source>
        <strain evidence="1">180601</strain>
        <tissue evidence="1">Whole Body</tissue>
    </source>
</reference>
<evidence type="ECO:0000313" key="1">
    <source>
        <dbReference type="EMBL" id="KAF0763894.1"/>
    </source>
</evidence>
<dbReference type="AlphaFoldDB" id="A0A6G0Z0A5"/>
<protein>
    <submittedName>
        <fullName evidence="1">Uncharacterized protein</fullName>
    </submittedName>
</protein>
<accession>A0A6G0Z0A5</accession>